<dbReference type="PROSITE" id="PS50893">
    <property type="entry name" value="ABC_TRANSPORTER_2"/>
    <property type="match status" value="1"/>
</dbReference>
<feature type="domain" description="ABC transporter" evidence="5">
    <location>
        <begin position="34"/>
        <end position="252"/>
    </location>
</feature>
<dbReference type="PANTHER" id="PTHR24220:SF685">
    <property type="entry name" value="ABC TRANSPORTER RELATED"/>
    <property type="match status" value="1"/>
</dbReference>
<gene>
    <name evidence="6" type="ORF">C8046_16895</name>
</gene>
<organism evidence="6 7">
    <name type="scientific">Serinibacter arcticus</name>
    <dbReference type="NCBI Taxonomy" id="1655435"/>
    <lineage>
        <taxon>Bacteria</taxon>
        <taxon>Bacillati</taxon>
        <taxon>Actinomycetota</taxon>
        <taxon>Actinomycetes</taxon>
        <taxon>Micrococcales</taxon>
        <taxon>Beutenbergiaceae</taxon>
        <taxon>Serinibacter</taxon>
    </lineage>
</organism>
<dbReference type="SMART" id="SM00382">
    <property type="entry name" value="AAA"/>
    <property type="match status" value="1"/>
</dbReference>
<keyword evidence="3" id="KW-0067">ATP-binding</keyword>
<feature type="compositionally biased region" description="Basic and acidic residues" evidence="4">
    <location>
        <begin position="18"/>
        <end position="29"/>
    </location>
</feature>
<dbReference type="GO" id="GO:0005886">
    <property type="term" value="C:plasma membrane"/>
    <property type="evidence" value="ECO:0007669"/>
    <property type="project" value="TreeGrafter"/>
</dbReference>
<evidence type="ECO:0000313" key="6">
    <source>
        <dbReference type="EMBL" id="PWD52075.1"/>
    </source>
</evidence>
<evidence type="ECO:0000256" key="1">
    <source>
        <dbReference type="ARBA" id="ARBA00022448"/>
    </source>
</evidence>
<dbReference type="Gene3D" id="3.40.50.300">
    <property type="entry name" value="P-loop containing nucleotide triphosphate hydrolases"/>
    <property type="match status" value="1"/>
</dbReference>
<dbReference type="InterPro" id="IPR017911">
    <property type="entry name" value="MacB-like_ATP-bd"/>
</dbReference>
<dbReference type="GO" id="GO:0005524">
    <property type="term" value="F:ATP binding"/>
    <property type="evidence" value="ECO:0007669"/>
    <property type="project" value="UniProtKB-KW"/>
</dbReference>
<keyword evidence="1" id="KW-0813">Transport</keyword>
<feature type="region of interest" description="Disordered" evidence="4">
    <location>
        <begin position="1"/>
        <end position="29"/>
    </location>
</feature>
<dbReference type="SUPFAM" id="SSF52540">
    <property type="entry name" value="P-loop containing nucleoside triphosphate hydrolases"/>
    <property type="match status" value="1"/>
</dbReference>
<keyword evidence="2" id="KW-0547">Nucleotide-binding</keyword>
<dbReference type="InterPro" id="IPR003439">
    <property type="entry name" value="ABC_transporter-like_ATP-bd"/>
</dbReference>
<evidence type="ECO:0000256" key="4">
    <source>
        <dbReference type="SAM" id="MobiDB-lite"/>
    </source>
</evidence>
<evidence type="ECO:0000256" key="3">
    <source>
        <dbReference type="ARBA" id="ARBA00022840"/>
    </source>
</evidence>
<keyword evidence="7" id="KW-1185">Reference proteome</keyword>
<dbReference type="InterPro" id="IPR015854">
    <property type="entry name" value="ABC_transpr_LolD-like"/>
</dbReference>
<dbReference type="InterPro" id="IPR003593">
    <property type="entry name" value="AAA+_ATPase"/>
</dbReference>
<dbReference type="GO" id="GO:0098796">
    <property type="term" value="C:membrane protein complex"/>
    <property type="evidence" value="ECO:0007669"/>
    <property type="project" value="UniProtKB-ARBA"/>
</dbReference>
<dbReference type="InterPro" id="IPR017871">
    <property type="entry name" value="ABC_transporter-like_CS"/>
</dbReference>
<proteinExistence type="predicted"/>
<dbReference type="EMBL" id="PYHR01000002">
    <property type="protein sequence ID" value="PWD52075.1"/>
    <property type="molecule type" value="Genomic_DNA"/>
</dbReference>
<dbReference type="InterPro" id="IPR027417">
    <property type="entry name" value="P-loop_NTPase"/>
</dbReference>
<evidence type="ECO:0000313" key="7">
    <source>
        <dbReference type="Proteomes" id="UP000245166"/>
    </source>
</evidence>
<dbReference type="CDD" id="cd03255">
    <property type="entry name" value="ABC_MJ0796_LolCDE_FtsE"/>
    <property type="match status" value="1"/>
</dbReference>
<dbReference type="PROSITE" id="PS00211">
    <property type="entry name" value="ABC_TRANSPORTER_1"/>
    <property type="match status" value="1"/>
</dbReference>
<dbReference type="GO" id="GO:0016887">
    <property type="term" value="F:ATP hydrolysis activity"/>
    <property type="evidence" value="ECO:0007669"/>
    <property type="project" value="InterPro"/>
</dbReference>
<evidence type="ECO:0000256" key="2">
    <source>
        <dbReference type="ARBA" id="ARBA00022741"/>
    </source>
</evidence>
<dbReference type="Proteomes" id="UP000245166">
    <property type="component" value="Unassembled WGS sequence"/>
</dbReference>
<protein>
    <submittedName>
        <fullName evidence="6">ABC transporter</fullName>
    </submittedName>
</protein>
<dbReference type="GO" id="GO:0022857">
    <property type="term" value="F:transmembrane transporter activity"/>
    <property type="evidence" value="ECO:0007669"/>
    <property type="project" value="TreeGrafter"/>
</dbReference>
<dbReference type="Pfam" id="PF00005">
    <property type="entry name" value="ABC_tran"/>
    <property type="match status" value="1"/>
</dbReference>
<comment type="caution">
    <text evidence="6">The sequence shown here is derived from an EMBL/GenBank/DDBJ whole genome shotgun (WGS) entry which is preliminary data.</text>
</comment>
<reference evidence="6 7" key="1">
    <citation type="submission" date="2018-03" db="EMBL/GenBank/DDBJ databases">
        <title>Genome assembly of novel Miniimonas species PCH200.</title>
        <authorList>
            <person name="Thakur V."/>
            <person name="Kumar V."/>
            <person name="Singh D."/>
        </authorList>
    </citation>
    <scope>NUCLEOTIDE SEQUENCE [LARGE SCALE GENOMIC DNA]</scope>
    <source>
        <strain evidence="6 7">PCH200</strain>
    </source>
</reference>
<name>A0A2U1ZYK4_9MICO</name>
<dbReference type="OrthoDB" id="9802264at2"/>
<evidence type="ECO:0000259" key="5">
    <source>
        <dbReference type="PROSITE" id="PS50893"/>
    </source>
</evidence>
<dbReference type="RefSeq" id="WP_109230458.1">
    <property type="nucleotide sequence ID" value="NZ_PYHR01000002.1"/>
</dbReference>
<dbReference type="AlphaFoldDB" id="A0A2U1ZYK4"/>
<dbReference type="PANTHER" id="PTHR24220">
    <property type="entry name" value="IMPORT ATP-BINDING PROTEIN"/>
    <property type="match status" value="1"/>
</dbReference>
<dbReference type="FunFam" id="3.40.50.300:FF:000032">
    <property type="entry name" value="Export ABC transporter ATP-binding protein"/>
    <property type="match status" value="1"/>
</dbReference>
<sequence length="253" mass="26212">MRHRGTGPQEGAAGASGPEHDGGAADGGTRDVRVELAGVHRTFVTPAGAVPVLRGVDLRVHAGELVVVVGPSGSGKTTLLNIVATIDPPTAGTVAIAGTVTAGLSDDALADLRARRMGYVFQSFGLLPVLSAAENVEVPLRLLETEPGERRERVAHALETVGLARHARQRPYELSGGQQQRVGVARALVTRPEVLVADEPTGQLDSATAASVMTLIADLVHTEGVAAVVATHDPALMERADRVVTLHEGRLVG</sequence>
<accession>A0A2U1ZYK4</accession>